<reference evidence="1 2" key="2">
    <citation type="journal article" date="2022" name="Mol. Ecol. Resour.">
        <title>The genomes of chicory, endive, great burdock and yacon provide insights into Asteraceae paleo-polyploidization history and plant inulin production.</title>
        <authorList>
            <person name="Fan W."/>
            <person name="Wang S."/>
            <person name="Wang H."/>
            <person name="Wang A."/>
            <person name="Jiang F."/>
            <person name="Liu H."/>
            <person name="Zhao H."/>
            <person name="Xu D."/>
            <person name="Zhang Y."/>
        </authorList>
    </citation>
    <scope>NUCLEOTIDE SEQUENCE [LARGE SCALE GENOMIC DNA]</scope>
    <source>
        <strain evidence="2">cv. Niubang</strain>
    </source>
</reference>
<organism evidence="1 2">
    <name type="scientific">Arctium lappa</name>
    <name type="common">Greater burdock</name>
    <name type="synonym">Lappa major</name>
    <dbReference type="NCBI Taxonomy" id="4217"/>
    <lineage>
        <taxon>Eukaryota</taxon>
        <taxon>Viridiplantae</taxon>
        <taxon>Streptophyta</taxon>
        <taxon>Embryophyta</taxon>
        <taxon>Tracheophyta</taxon>
        <taxon>Spermatophyta</taxon>
        <taxon>Magnoliopsida</taxon>
        <taxon>eudicotyledons</taxon>
        <taxon>Gunneridae</taxon>
        <taxon>Pentapetalae</taxon>
        <taxon>asterids</taxon>
        <taxon>campanulids</taxon>
        <taxon>Asterales</taxon>
        <taxon>Asteraceae</taxon>
        <taxon>Carduoideae</taxon>
        <taxon>Cardueae</taxon>
        <taxon>Arctiinae</taxon>
        <taxon>Arctium</taxon>
    </lineage>
</organism>
<comment type="caution">
    <text evidence="1">The sequence shown here is derived from an EMBL/GenBank/DDBJ whole genome shotgun (WGS) entry which is preliminary data.</text>
</comment>
<dbReference type="EMBL" id="CM042057">
    <property type="protein sequence ID" value="KAI3692663.1"/>
    <property type="molecule type" value="Genomic_DNA"/>
</dbReference>
<reference evidence="2" key="1">
    <citation type="journal article" date="2022" name="Mol. Ecol. Resour.">
        <title>The genomes of chicory, endive, great burdock and yacon provide insights into Asteraceae palaeo-polyploidization history and plant inulin production.</title>
        <authorList>
            <person name="Fan W."/>
            <person name="Wang S."/>
            <person name="Wang H."/>
            <person name="Wang A."/>
            <person name="Jiang F."/>
            <person name="Liu H."/>
            <person name="Zhao H."/>
            <person name="Xu D."/>
            <person name="Zhang Y."/>
        </authorList>
    </citation>
    <scope>NUCLEOTIDE SEQUENCE [LARGE SCALE GENOMIC DNA]</scope>
    <source>
        <strain evidence="2">cv. Niubang</strain>
    </source>
</reference>
<protein>
    <submittedName>
        <fullName evidence="1">Uncharacterized protein</fullName>
    </submittedName>
</protein>
<name>A0ACB8Z530_ARCLA</name>
<dbReference type="Proteomes" id="UP001055879">
    <property type="component" value="Linkage Group LG11"/>
</dbReference>
<proteinExistence type="predicted"/>
<gene>
    <name evidence="1" type="ORF">L6452_32484</name>
</gene>
<sequence>MQIVVYVDPDVSGRAHEVEESEEANDIRSFFANFIEINSDDDEEVRFEKVAQVKEEDCNNIIILSDTEDDTVFMDASDTKEAELLYADLPSQVHLKLVSRLELKQLFLLPNR</sequence>
<evidence type="ECO:0000313" key="1">
    <source>
        <dbReference type="EMBL" id="KAI3692663.1"/>
    </source>
</evidence>
<evidence type="ECO:0000313" key="2">
    <source>
        <dbReference type="Proteomes" id="UP001055879"/>
    </source>
</evidence>
<accession>A0ACB8Z530</accession>
<keyword evidence="2" id="KW-1185">Reference proteome</keyword>